<evidence type="ECO:0000256" key="1">
    <source>
        <dbReference type="SAM" id="MobiDB-lite"/>
    </source>
</evidence>
<proteinExistence type="predicted"/>
<evidence type="ECO:0000313" key="3">
    <source>
        <dbReference type="Proteomes" id="UP000529637"/>
    </source>
</evidence>
<gene>
    <name evidence="2" type="ORF">HQN59_23405</name>
</gene>
<dbReference type="AlphaFoldDB" id="A0A7Y6NST8"/>
<dbReference type="Proteomes" id="UP000529637">
    <property type="component" value="Unassembled WGS sequence"/>
</dbReference>
<dbReference type="InterPro" id="IPR053780">
    <property type="entry name" value="Gp66-like"/>
</dbReference>
<name>A0A7Y6NST8_9BURK</name>
<accession>A0A7Y6NST8</accession>
<reference evidence="2 3" key="1">
    <citation type="submission" date="2020-06" db="EMBL/GenBank/DDBJ databases">
        <title>Schlegella sp. ID0723 isolated from air conditioner.</title>
        <authorList>
            <person name="Kim D.Y."/>
            <person name="Kim D.-U."/>
        </authorList>
    </citation>
    <scope>NUCLEOTIDE SEQUENCE [LARGE SCALE GENOMIC DNA]</scope>
    <source>
        <strain evidence="2 3">ID0723</strain>
    </source>
</reference>
<evidence type="ECO:0000313" key="2">
    <source>
        <dbReference type="EMBL" id="NUZ08697.1"/>
    </source>
</evidence>
<keyword evidence="3" id="KW-1185">Reference proteome</keyword>
<dbReference type="EMBL" id="JABWMJ010000015">
    <property type="protein sequence ID" value="NUZ08697.1"/>
    <property type="molecule type" value="Genomic_DNA"/>
</dbReference>
<comment type="caution">
    <text evidence="2">The sequence shown here is derived from an EMBL/GenBank/DDBJ whole genome shotgun (WGS) entry which is preliminary data.</text>
</comment>
<feature type="region of interest" description="Disordered" evidence="1">
    <location>
        <begin position="241"/>
        <end position="267"/>
    </location>
</feature>
<sequence length="281" mass="30458">MAPKPGAIPELLVDIASVSSRVFWLVHNAVARAGAPIQLPRTVFTRFSEAVAARGSVDATPPLVEHPQGLCRLQDAVIVDGVGPGHVNWIHPSGDVRVELARQPGSAEYYPIAAIRRAVAARPRFVHELVPVGLREANLVVERLHRRLGRVQGHKFAIGLRRVSDQELDGVAIAARPVARHLDDGLTAEVRRVAVDPAVVNGCTKLLGAIARSASAMGYRRLVTYKSDDEDGASLYAAGWDPIGRSAGGHWGSSKRPREPGPEEGRKVVWVKVLRGDRRER</sequence>
<protein>
    <submittedName>
        <fullName evidence="2">Uncharacterized protein</fullName>
    </submittedName>
</protein>
<feature type="compositionally biased region" description="Basic and acidic residues" evidence="1">
    <location>
        <begin position="256"/>
        <end position="267"/>
    </location>
</feature>
<dbReference type="RefSeq" id="WP_176071555.1">
    <property type="nucleotide sequence ID" value="NZ_JABWMJ010000015.1"/>
</dbReference>
<organism evidence="2 3">
    <name type="scientific">Piscinibacter koreensis</name>
    <dbReference type="NCBI Taxonomy" id="2742824"/>
    <lineage>
        <taxon>Bacteria</taxon>
        <taxon>Pseudomonadati</taxon>
        <taxon>Pseudomonadota</taxon>
        <taxon>Betaproteobacteria</taxon>
        <taxon>Burkholderiales</taxon>
        <taxon>Sphaerotilaceae</taxon>
        <taxon>Piscinibacter</taxon>
    </lineage>
</organism>
<dbReference type="NCBIfam" id="NF045478">
    <property type="entry name" value="XF1762_fam"/>
    <property type="match status" value="1"/>
</dbReference>